<evidence type="ECO:0000313" key="9">
    <source>
        <dbReference type="Proteomes" id="UP000054538"/>
    </source>
</evidence>
<keyword evidence="4 6" id="KW-0472">Membrane</keyword>
<reference evidence="8 9" key="1">
    <citation type="submission" date="2014-04" db="EMBL/GenBank/DDBJ databases">
        <authorList>
            <consortium name="DOE Joint Genome Institute"/>
            <person name="Kuo A."/>
            <person name="Kohler A."/>
            <person name="Jargeat P."/>
            <person name="Nagy L.G."/>
            <person name="Floudas D."/>
            <person name="Copeland A."/>
            <person name="Barry K.W."/>
            <person name="Cichocki N."/>
            <person name="Veneault-Fourrey C."/>
            <person name="LaButti K."/>
            <person name="Lindquist E.A."/>
            <person name="Lipzen A."/>
            <person name="Lundell T."/>
            <person name="Morin E."/>
            <person name="Murat C."/>
            <person name="Sun H."/>
            <person name="Tunlid A."/>
            <person name="Henrissat B."/>
            <person name="Grigoriev I.V."/>
            <person name="Hibbett D.S."/>
            <person name="Martin F."/>
            <person name="Nordberg H.P."/>
            <person name="Cantor M.N."/>
            <person name="Hua S.X."/>
        </authorList>
    </citation>
    <scope>NUCLEOTIDE SEQUENCE [LARGE SCALE GENOMIC DNA]</scope>
    <source>
        <strain evidence="8 9">Ve08.2h10</strain>
    </source>
</reference>
<comment type="similarity">
    <text evidence="5">Belongs to the SAT4 family.</text>
</comment>
<sequence length="183" mass="20990">VTASVFQVLGLILTAFRIYFRLKIGRFWWEDAWAALSLLLGSVWMIAEWTLLLTNGLVSIVGSWTYSITFICIITTVRMSILLSITRIIPESSRLRKFTHVCAAFFAACWVILIIATILQCIDPSWHHVPIQSGKPFCQMKLQISIFEFSTDCVAVLILVVLPLCMLWKVKLPRRQRRMILSI</sequence>
<evidence type="ECO:0000259" key="7">
    <source>
        <dbReference type="Pfam" id="PF20684"/>
    </source>
</evidence>
<accession>A0A0D0D4S0</accession>
<reference evidence="9" key="2">
    <citation type="submission" date="2015-01" db="EMBL/GenBank/DDBJ databases">
        <title>Evolutionary Origins and Diversification of the Mycorrhizal Mutualists.</title>
        <authorList>
            <consortium name="DOE Joint Genome Institute"/>
            <consortium name="Mycorrhizal Genomics Consortium"/>
            <person name="Kohler A."/>
            <person name="Kuo A."/>
            <person name="Nagy L.G."/>
            <person name="Floudas D."/>
            <person name="Copeland A."/>
            <person name="Barry K.W."/>
            <person name="Cichocki N."/>
            <person name="Veneault-Fourrey C."/>
            <person name="LaButti K."/>
            <person name="Lindquist E.A."/>
            <person name="Lipzen A."/>
            <person name="Lundell T."/>
            <person name="Morin E."/>
            <person name="Murat C."/>
            <person name="Riley R."/>
            <person name="Ohm R."/>
            <person name="Sun H."/>
            <person name="Tunlid A."/>
            <person name="Henrissat B."/>
            <person name="Grigoriev I.V."/>
            <person name="Hibbett D.S."/>
            <person name="Martin F."/>
        </authorList>
    </citation>
    <scope>NUCLEOTIDE SEQUENCE [LARGE SCALE GENOMIC DNA]</scope>
    <source>
        <strain evidence="9">Ve08.2h10</strain>
    </source>
</reference>
<evidence type="ECO:0000256" key="1">
    <source>
        <dbReference type="ARBA" id="ARBA00004141"/>
    </source>
</evidence>
<feature type="transmembrane region" description="Helical" evidence="6">
    <location>
        <begin position="6"/>
        <end position="22"/>
    </location>
</feature>
<dbReference type="InterPro" id="IPR049326">
    <property type="entry name" value="Rhodopsin_dom_fungi"/>
</dbReference>
<keyword evidence="2 6" id="KW-0812">Transmembrane</keyword>
<feature type="non-terminal residue" evidence="8">
    <location>
        <position position="183"/>
    </location>
</feature>
<organism evidence="8 9">
    <name type="scientific">Paxillus rubicundulus Ve08.2h10</name>
    <dbReference type="NCBI Taxonomy" id="930991"/>
    <lineage>
        <taxon>Eukaryota</taxon>
        <taxon>Fungi</taxon>
        <taxon>Dikarya</taxon>
        <taxon>Basidiomycota</taxon>
        <taxon>Agaricomycotina</taxon>
        <taxon>Agaricomycetes</taxon>
        <taxon>Agaricomycetidae</taxon>
        <taxon>Boletales</taxon>
        <taxon>Paxilineae</taxon>
        <taxon>Paxillaceae</taxon>
        <taxon>Paxillus</taxon>
    </lineage>
</organism>
<keyword evidence="3 6" id="KW-1133">Transmembrane helix</keyword>
<feature type="non-terminal residue" evidence="8">
    <location>
        <position position="1"/>
    </location>
</feature>
<dbReference type="PANTHER" id="PTHR33048:SF47">
    <property type="entry name" value="INTEGRAL MEMBRANE PROTEIN-RELATED"/>
    <property type="match status" value="1"/>
</dbReference>
<feature type="transmembrane region" description="Helical" evidence="6">
    <location>
        <begin position="98"/>
        <end position="119"/>
    </location>
</feature>
<dbReference type="InParanoid" id="A0A0D0D4S0"/>
<dbReference type="InterPro" id="IPR052337">
    <property type="entry name" value="SAT4-like"/>
</dbReference>
<dbReference type="HOGENOM" id="CLU_052841_2_2_1"/>
<keyword evidence="9" id="KW-1185">Reference proteome</keyword>
<dbReference type="OrthoDB" id="3229610at2759"/>
<dbReference type="AlphaFoldDB" id="A0A0D0D4S0"/>
<evidence type="ECO:0000256" key="4">
    <source>
        <dbReference type="ARBA" id="ARBA00023136"/>
    </source>
</evidence>
<dbReference type="GO" id="GO:0016020">
    <property type="term" value="C:membrane"/>
    <property type="evidence" value="ECO:0007669"/>
    <property type="project" value="UniProtKB-SubCell"/>
</dbReference>
<feature type="transmembrane region" description="Helical" evidence="6">
    <location>
        <begin position="149"/>
        <end position="170"/>
    </location>
</feature>
<evidence type="ECO:0000313" key="8">
    <source>
        <dbReference type="EMBL" id="KIK74959.1"/>
    </source>
</evidence>
<protein>
    <recommendedName>
        <fullName evidence="7">Rhodopsin domain-containing protein</fullName>
    </recommendedName>
</protein>
<feature type="domain" description="Rhodopsin" evidence="7">
    <location>
        <begin position="16"/>
        <end position="182"/>
    </location>
</feature>
<comment type="subcellular location">
    <subcellularLocation>
        <location evidence="1">Membrane</location>
        <topology evidence="1">Multi-pass membrane protein</topology>
    </subcellularLocation>
</comment>
<evidence type="ECO:0000256" key="5">
    <source>
        <dbReference type="ARBA" id="ARBA00038359"/>
    </source>
</evidence>
<dbReference type="EMBL" id="KN828447">
    <property type="protein sequence ID" value="KIK74959.1"/>
    <property type="molecule type" value="Genomic_DNA"/>
</dbReference>
<evidence type="ECO:0000256" key="2">
    <source>
        <dbReference type="ARBA" id="ARBA00022692"/>
    </source>
</evidence>
<proteinExistence type="inferred from homology"/>
<dbReference type="PANTHER" id="PTHR33048">
    <property type="entry name" value="PTH11-LIKE INTEGRAL MEMBRANE PROTEIN (AFU_ORTHOLOGUE AFUA_5G11245)"/>
    <property type="match status" value="1"/>
</dbReference>
<gene>
    <name evidence="8" type="ORF">PAXRUDRAFT_100597</name>
</gene>
<dbReference type="STRING" id="930991.A0A0D0D4S0"/>
<name>A0A0D0D4S0_9AGAM</name>
<evidence type="ECO:0000256" key="3">
    <source>
        <dbReference type="ARBA" id="ARBA00022989"/>
    </source>
</evidence>
<feature type="transmembrane region" description="Helical" evidence="6">
    <location>
        <begin position="64"/>
        <end position="86"/>
    </location>
</feature>
<feature type="transmembrane region" description="Helical" evidence="6">
    <location>
        <begin position="34"/>
        <end position="52"/>
    </location>
</feature>
<dbReference type="Proteomes" id="UP000054538">
    <property type="component" value="Unassembled WGS sequence"/>
</dbReference>
<evidence type="ECO:0000256" key="6">
    <source>
        <dbReference type="SAM" id="Phobius"/>
    </source>
</evidence>
<dbReference type="Pfam" id="PF20684">
    <property type="entry name" value="Fung_rhodopsin"/>
    <property type="match status" value="1"/>
</dbReference>